<organism evidence="1 2">
    <name type="scientific">Micromonospora craniellae</name>
    <dbReference type="NCBI Taxonomy" id="2294034"/>
    <lineage>
        <taxon>Bacteria</taxon>
        <taxon>Bacillati</taxon>
        <taxon>Actinomycetota</taxon>
        <taxon>Actinomycetes</taxon>
        <taxon>Micromonosporales</taxon>
        <taxon>Micromonosporaceae</taxon>
        <taxon>Micromonospora</taxon>
    </lineage>
</organism>
<proteinExistence type="predicted"/>
<comment type="caution">
    <text evidence="1">The sequence shown here is derived from an EMBL/GenBank/DDBJ whole genome shotgun (WGS) entry which is preliminary data.</text>
</comment>
<evidence type="ECO:0000313" key="1">
    <source>
        <dbReference type="EMBL" id="RFS48368.1"/>
    </source>
</evidence>
<dbReference type="EMBL" id="QVFU01000001">
    <property type="protein sequence ID" value="RFS48368.1"/>
    <property type="molecule type" value="Genomic_DNA"/>
</dbReference>
<dbReference type="Proteomes" id="UP000262621">
    <property type="component" value="Unassembled WGS sequence"/>
</dbReference>
<evidence type="ECO:0000313" key="2">
    <source>
        <dbReference type="Proteomes" id="UP000262621"/>
    </source>
</evidence>
<gene>
    <name evidence="1" type="ORF">D0Q02_02510</name>
</gene>
<name>A0A372G5V8_9ACTN</name>
<dbReference type="AlphaFoldDB" id="A0A372G5V8"/>
<protein>
    <submittedName>
        <fullName evidence="1">Uncharacterized protein</fullName>
    </submittedName>
</protein>
<dbReference type="InterPro" id="IPR045677">
    <property type="entry name" value="DUF6197"/>
</dbReference>
<dbReference type="Pfam" id="PF19698">
    <property type="entry name" value="DUF6197"/>
    <property type="match status" value="1"/>
</dbReference>
<accession>A0A372G5V8</accession>
<sequence length="129" mass="14193">MAARYLELRGWTQGNPYESGEHPAFPPACTLGAITLAVYGTPTSIESQQCGDPTAAILRDNTVRCLADFLWHDGRTPDFDSTSGSWTSTTEIVAEWNDEPTQTLTDVLDILHAAADEWDRLHITGGEKR</sequence>
<reference evidence="1 2" key="1">
    <citation type="submission" date="2018-08" db="EMBL/GenBank/DDBJ databases">
        <title>Verrucosispora craniellae sp. nov., isolated from a marine sponge in the South China Sea.</title>
        <authorList>
            <person name="Li L."/>
            <person name="Lin H.W."/>
        </authorList>
    </citation>
    <scope>NUCLEOTIDE SEQUENCE [LARGE SCALE GENOMIC DNA]</scope>
    <source>
        <strain evidence="1 2">LHW63014</strain>
    </source>
</reference>
<keyword evidence="2" id="KW-1185">Reference proteome</keyword>